<protein>
    <recommendedName>
        <fullName evidence="5">Tubulin/FtsZ GTPase domain-containing protein</fullName>
    </recommendedName>
</protein>
<dbReference type="EMBL" id="AMZH03001607">
    <property type="protein sequence ID" value="RRT78718.1"/>
    <property type="molecule type" value="Genomic_DNA"/>
</dbReference>
<dbReference type="SMART" id="SM00864">
    <property type="entry name" value="Tubulin"/>
    <property type="match status" value="1"/>
</dbReference>
<evidence type="ECO:0000313" key="6">
    <source>
        <dbReference type="EMBL" id="RRT78718.1"/>
    </source>
</evidence>
<sequence>RRRPVHVIPYWTAKHLLVSFRFQLTCLAVVALSISTPPSPTALTLLLSHLTFTHHSTTYHTISCSNLPPKCSIFTNQPLAPSSTIISHLINNTSGDFYKKLTATSKLLASSPSLSLSLYLCVCVCSATMREILHVQAGQCGNQIGGKFWEVVSDEHGIDAKGNYVGSSPLQLERANVYYNEASGGRYVPRAVLMDLEPGTMDALRTGPYGQLFRPDNFVFGQNGAGNNWAKGHYTEGAELIDAVLDVVRKEAENCDCLQGMQRCQHISKAYLYVMTSTPWWRRWR</sequence>
<feature type="domain" description="Tubulin/FtsZ GTPase" evidence="5">
    <location>
        <begin position="175"/>
        <end position="280"/>
    </location>
</feature>
<accession>A0A427AR76</accession>
<dbReference type="InterPro" id="IPR003008">
    <property type="entry name" value="Tubulin_FtsZ_GTPase"/>
</dbReference>
<evidence type="ECO:0000259" key="5">
    <source>
        <dbReference type="SMART" id="SM00864"/>
    </source>
</evidence>
<dbReference type="Proteomes" id="UP000287651">
    <property type="component" value="Unassembled WGS sequence"/>
</dbReference>
<name>A0A427AR76_ENSVE</name>
<keyword evidence="4" id="KW-0342">GTP-binding</keyword>
<evidence type="ECO:0000256" key="3">
    <source>
        <dbReference type="ARBA" id="ARBA00022741"/>
    </source>
</evidence>
<dbReference type="GO" id="GO:0005874">
    <property type="term" value="C:microtubule"/>
    <property type="evidence" value="ECO:0007669"/>
    <property type="project" value="UniProtKB-KW"/>
</dbReference>
<evidence type="ECO:0000313" key="7">
    <source>
        <dbReference type="Proteomes" id="UP000287651"/>
    </source>
</evidence>
<dbReference type="GO" id="GO:0005525">
    <property type="term" value="F:GTP binding"/>
    <property type="evidence" value="ECO:0007669"/>
    <property type="project" value="UniProtKB-KW"/>
</dbReference>
<keyword evidence="3" id="KW-0547">Nucleotide-binding</keyword>
<reference evidence="6 7" key="1">
    <citation type="journal article" date="2014" name="Agronomy (Basel)">
        <title>A Draft Genome Sequence for Ensete ventricosum, the Drought-Tolerant Tree Against Hunger.</title>
        <authorList>
            <person name="Harrison J."/>
            <person name="Moore K.A."/>
            <person name="Paszkiewicz K."/>
            <person name="Jones T."/>
            <person name="Grant M."/>
            <person name="Ambacheew D."/>
            <person name="Muzemil S."/>
            <person name="Studholme D.J."/>
        </authorList>
    </citation>
    <scope>NUCLEOTIDE SEQUENCE [LARGE SCALE GENOMIC DNA]</scope>
</reference>
<proteinExistence type="inferred from homology"/>
<dbReference type="InterPro" id="IPR000217">
    <property type="entry name" value="Tubulin"/>
</dbReference>
<dbReference type="GO" id="GO:0005200">
    <property type="term" value="F:structural constituent of cytoskeleton"/>
    <property type="evidence" value="ECO:0007669"/>
    <property type="project" value="InterPro"/>
</dbReference>
<dbReference type="GO" id="GO:0003924">
    <property type="term" value="F:GTPase activity"/>
    <property type="evidence" value="ECO:0007669"/>
    <property type="project" value="InterPro"/>
</dbReference>
<dbReference type="PRINTS" id="PR01163">
    <property type="entry name" value="BETATUBULIN"/>
</dbReference>
<keyword evidence="2" id="KW-0493">Microtubule</keyword>
<dbReference type="SUPFAM" id="SSF52490">
    <property type="entry name" value="Tubulin nucleotide-binding domain-like"/>
    <property type="match status" value="1"/>
</dbReference>
<dbReference type="PANTHER" id="PTHR36527">
    <property type="entry name" value="OS01G0282866 PROTEIN"/>
    <property type="match status" value="1"/>
</dbReference>
<comment type="similarity">
    <text evidence="1">Belongs to the tubulin family.</text>
</comment>
<dbReference type="InterPro" id="IPR036525">
    <property type="entry name" value="Tubulin/FtsZ_GTPase_sf"/>
</dbReference>
<evidence type="ECO:0000256" key="4">
    <source>
        <dbReference type="ARBA" id="ARBA00023134"/>
    </source>
</evidence>
<dbReference type="PANTHER" id="PTHR36527:SF3">
    <property type="entry name" value="OS01G0282866 PROTEIN"/>
    <property type="match status" value="1"/>
</dbReference>
<evidence type="ECO:0000256" key="2">
    <source>
        <dbReference type="ARBA" id="ARBA00022701"/>
    </source>
</evidence>
<gene>
    <name evidence="6" type="ORF">B296_00018260</name>
</gene>
<comment type="caution">
    <text evidence="6">The sequence shown here is derived from an EMBL/GenBank/DDBJ whole genome shotgun (WGS) entry which is preliminary data.</text>
</comment>
<dbReference type="AlphaFoldDB" id="A0A427AR76"/>
<organism evidence="6 7">
    <name type="scientific">Ensete ventricosum</name>
    <name type="common">Abyssinian banana</name>
    <name type="synonym">Musa ensete</name>
    <dbReference type="NCBI Taxonomy" id="4639"/>
    <lineage>
        <taxon>Eukaryota</taxon>
        <taxon>Viridiplantae</taxon>
        <taxon>Streptophyta</taxon>
        <taxon>Embryophyta</taxon>
        <taxon>Tracheophyta</taxon>
        <taxon>Spermatophyta</taxon>
        <taxon>Magnoliopsida</taxon>
        <taxon>Liliopsida</taxon>
        <taxon>Zingiberales</taxon>
        <taxon>Musaceae</taxon>
        <taxon>Ensete</taxon>
    </lineage>
</organism>
<dbReference type="Gene3D" id="3.40.50.1440">
    <property type="entry name" value="Tubulin/FtsZ, GTPase domain"/>
    <property type="match status" value="1"/>
</dbReference>
<dbReference type="Pfam" id="PF00091">
    <property type="entry name" value="Tubulin"/>
    <property type="match status" value="1"/>
</dbReference>
<dbReference type="PRINTS" id="PR01161">
    <property type="entry name" value="TUBULIN"/>
</dbReference>
<dbReference type="GO" id="GO:0007017">
    <property type="term" value="P:microtubule-based process"/>
    <property type="evidence" value="ECO:0007669"/>
    <property type="project" value="InterPro"/>
</dbReference>
<feature type="non-terminal residue" evidence="6">
    <location>
        <position position="1"/>
    </location>
</feature>
<dbReference type="InterPro" id="IPR002453">
    <property type="entry name" value="Beta_tubulin"/>
</dbReference>
<dbReference type="FunFam" id="3.40.50.1440:FF:000031">
    <property type="entry name" value="tubulin beta-4A chain isoform X5"/>
    <property type="match status" value="1"/>
</dbReference>
<evidence type="ECO:0000256" key="1">
    <source>
        <dbReference type="ARBA" id="ARBA00009636"/>
    </source>
</evidence>